<evidence type="ECO:0000313" key="5">
    <source>
        <dbReference type="Proteomes" id="UP000182800"/>
    </source>
</evidence>
<evidence type="ECO:0000313" key="4">
    <source>
        <dbReference type="Proteomes" id="UP000050497"/>
    </source>
</evidence>
<name>A0A0P8A061_9HYPH</name>
<evidence type="ECO:0000313" key="3">
    <source>
        <dbReference type="EMBL" id="SCC79548.1"/>
    </source>
</evidence>
<dbReference type="Gene3D" id="3.40.50.1820">
    <property type="entry name" value="alpha/beta hydrolase"/>
    <property type="match status" value="1"/>
</dbReference>
<dbReference type="SUPFAM" id="SSF53474">
    <property type="entry name" value="alpha/beta-Hydrolases"/>
    <property type="match status" value="1"/>
</dbReference>
<dbReference type="AlphaFoldDB" id="A0A0P8A061"/>
<sequence length="221" mass="22722">MNAIPSSSQVSDAFGFRHIFVPASEGGEQAPPLLLLHGTGGDERDLLPLAAQIAPGAAILSPRGNVSENGMPRFFRRLAEGVFDEADLRAQTQALAAFIDQACEAYALTRPVALGFSNGANIAASLLWLAPDRLAGAALWRVMRPFPQAPGIALADKPVLIVAGAADPLIPAARSQELASALGEAGAAVSLEILPASHGLTQADITITARFLASVGKAGAD</sequence>
<reference evidence="3 5" key="2">
    <citation type="submission" date="2016-08" db="EMBL/GenBank/DDBJ databases">
        <authorList>
            <person name="Varghese N."/>
            <person name="Submissions Spin"/>
        </authorList>
    </citation>
    <scope>NUCLEOTIDE SEQUENCE [LARGE SCALE GENOMIC DNA]</scope>
    <source>
        <strain evidence="3 5">HL-109</strain>
    </source>
</reference>
<dbReference type="Proteomes" id="UP000182800">
    <property type="component" value="Unassembled WGS sequence"/>
</dbReference>
<evidence type="ECO:0000313" key="2">
    <source>
        <dbReference type="EMBL" id="KPQ10747.1"/>
    </source>
</evidence>
<dbReference type="PATRIC" id="fig|1653334.4.peg.3076"/>
<dbReference type="RefSeq" id="WP_074444230.1">
    <property type="nucleotide sequence ID" value="NZ_FMBM01000001.1"/>
</dbReference>
<organism evidence="2 4">
    <name type="scientific">Saliniramus fredricksonii</name>
    <dbReference type="NCBI Taxonomy" id="1653334"/>
    <lineage>
        <taxon>Bacteria</taxon>
        <taxon>Pseudomonadati</taxon>
        <taxon>Pseudomonadota</taxon>
        <taxon>Alphaproteobacteria</taxon>
        <taxon>Hyphomicrobiales</taxon>
        <taxon>Salinarimonadaceae</taxon>
        <taxon>Saliniramus</taxon>
    </lineage>
</organism>
<dbReference type="Proteomes" id="UP000050497">
    <property type="component" value="Unassembled WGS sequence"/>
</dbReference>
<evidence type="ECO:0000259" key="1">
    <source>
        <dbReference type="Pfam" id="PF02230"/>
    </source>
</evidence>
<proteinExistence type="predicted"/>
<dbReference type="EMBL" id="FMBM01000001">
    <property type="protein sequence ID" value="SCC79548.1"/>
    <property type="molecule type" value="Genomic_DNA"/>
</dbReference>
<comment type="caution">
    <text evidence="2">The sequence shown here is derived from an EMBL/GenBank/DDBJ whole genome shotgun (WGS) entry which is preliminary data.</text>
</comment>
<dbReference type="Pfam" id="PF02230">
    <property type="entry name" value="Abhydrolase_2"/>
    <property type="match status" value="1"/>
</dbReference>
<gene>
    <name evidence="3" type="ORF">GA0071312_0971</name>
    <name evidence="2" type="ORF">HLUCCO17_09835</name>
</gene>
<reference evidence="2 4" key="1">
    <citation type="submission" date="2015-09" db="EMBL/GenBank/DDBJ databases">
        <title>Identification and resolution of microdiversity through metagenomic sequencing of parallel consortia.</title>
        <authorList>
            <person name="Nelson W.C."/>
            <person name="Romine M.F."/>
            <person name="Lindemann S.R."/>
        </authorList>
    </citation>
    <scope>NUCLEOTIDE SEQUENCE [LARGE SCALE GENOMIC DNA]</scope>
    <source>
        <strain evidence="2">HL-109</strain>
    </source>
</reference>
<feature type="domain" description="Phospholipase/carboxylesterase/thioesterase" evidence="1">
    <location>
        <begin position="27"/>
        <end position="213"/>
    </location>
</feature>
<dbReference type="OrthoDB" id="9796570at2"/>
<dbReference type="InterPro" id="IPR029058">
    <property type="entry name" value="AB_hydrolase_fold"/>
</dbReference>
<protein>
    <submittedName>
        <fullName evidence="2">Phospholipase/carboxylesterase</fullName>
    </submittedName>
</protein>
<keyword evidence="5" id="KW-1185">Reference proteome</keyword>
<dbReference type="STRING" id="1653334.GA0071312_0971"/>
<dbReference type="EMBL" id="LJSX01000013">
    <property type="protein sequence ID" value="KPQ10747.1"/>
    <property type="molecule type" value="Genomic_DNA"/>
</dbReference>
<dbReference type="GO" id="GO:0016787">
    <property type="term" value="F:hydrolase activity"/>
    <property type="evidence" value="ECO:0007669"/>
    <property type="project" value="InterPro"/>
</dbReference>
<dbReference type="InterPro" id="IPR003140">
    <property type="entry name" value="PLipase/COase/thioEstase"/>
</dbReference>
<accession>A0A0P8A061</accession>